<evidence type="ECO:0000259" key="4">
    <source>
        <dbReference type="PROSITE" id="PS51077"/>
    </source>
</evidence>
<dbReference type="InterPro" id="IPR036388">
    <property type="entry name" value="WH-like_DNA-bd_sf"/>
</dbReference>
<reference evidence="6 7" key="1">
    <citation type="submission" date="2024-09" db="EMBL/GenBank/DDBJ databases">
        <authorList>
            <person name="Sun Q."/>
            <person name="Mori K."/>
        </authorList>
    </citation>
    <scope>NUCLEOTIDE SEQUENCE [LARGE SCALE GENOMIC DNA]</scope>
    <source>
        <strain evidence="6 7">CCM 7706</strain>
    </source>
</reference>
<dbReference type="Proteomes" id="UP001589798">
    <property type="component" value="Unassembled WGS sequence"/>
</dbReference>
<dbReference type="PROSITE" id="PS51077">
    <property type="entry name" value="HTH_ICLR"/>
    <property type="match status" value="1"/>
</dbReference>
<dbReference type="PANTHER" id="PTHR30136:SF23">
    <property type="entry name" value="DNA-BINDING TRANSCRIPTIONAL ACTIVATOR MHPR"/>
    <property type="match status" value="1"/>
</dbReference>
<dbReference type="SUPFAM" id="SSF46785">
    <property type="entry name" value="Winged helix' DNA-binding domain"/>
    <property type="match status" value="1"/>
</dbReference>
<name>A0ABV6CXM0_9SPHN</name>
<keyword evidence="1" id="KW-0805">Transcription regulation</keyword>
<protein>
    <submittedName>
        <fullName evidence="6">Helix-turn-helix domain-containing protein</fullName>
    </submittedName>
</protein>
<keyword evidence="7" id="KW-1185">Reference proteome</keyword>
<evidence type="ECO:0000256" key="1">
    <source>
        <dbReference type="ARBA" id="ARBA00023015"/>
    </source>
</evidence>
<dbReference type="PANTHER" id="PTHR30136">
    <property type="entry name" value="HELIX-TURN-HELIX TRANSCRIPTIONAL REGULATOR, ICLR FAMILY"/>
    <property type="match status" value="1"/>
</dbReference>
<dbReference type="EMBL" id="JBHLWK010000012">
    <property type="protein sequence ID" value="MFC0204593.1"/>
    <property type="molecule type" value="Genomic_DNA"/>
</dbReference>
<dbReference type="InterPro" id="IPR050707">
    <property type="entry name" value="HTH_MetabolicPath_Reg"/>
</dbReference>
<dbReference type="SMART" id="SM00346">
    <property type="entry name" value="HTH_ICLR"/>
    <property type="match status" value="1"/>
</dbReference>
<evidence type="ECO:0000256" key="3">
    <source>
        <dbReference type="ARBA" id="ARBA00023163"/>
    </source>
</evidence>
<evidence type="ECO:0000256" key="2">
    <source>
        <dbReference type="ARBA" id="ARBA00023125"/>
    </source>
</evidence>
<feature type="domain" description="IclR-ED" evidence="5">
    <location>
        <begin position="71"/>
        <end position="254"/>
    </location>
</feature>
<gene>
    <name evidence="6" type="ORF">ACFFJC_09945</name>
</gene>
<feature type="domain" description="HTH iclR-type" evidence="4">
    <location>
        <begin position="9"/>
        <end position="70"/>
    </location>
</feature>
<dbReference type="Gene3D" id="1.10.10.10">
    <property type="entry name" value="Winged helix-like DNA-binding domain superfamily/Winged helix DNA-binding domain"/>
    <property type="match status" value="1"/>
</dbReference>
<keyword evidence="3" id="KW-0804">Transcription</keyword>
<dbReference type="InterPro" id="IPR005471">
    <property type="entry name" value="Tscrpt_reg_IclR_N"/>
</dbReference>
<keyword evidence="2" id="KW-0238">DNA-binding</keyword>
<organism evidence="6 7">
    <name type="scientific">Novosphingobium soli</name>
    <dbReference type="NCBI Taxonomy" id="574956"/>
    <lineage>
        <taxon>Bacteria</taxon>
        <taxon>Pseudomonadati</taxon>
        <taxon>Pseudomonadota</taxon>
        <taxon>Alphaproteobacteria</taxon>
        <taxon>Sphingomonadales</taxon>
        <taxon>Sphingomonadaceae</taxon>
        <taxon>Novosphingobium</taxon>
    </lineage>
</organism>
<accession>A0ABV6CXM0</accession>
<dbReference type="InterPro" id="IPR014757">
    <property type="entry name" value="Tscrpt_reg_IclR_C"/>
</dbReference>
<comment type="caution">
    <text evidence="6">The sequence shown here is derived from an EMBL/GenBank/DDBJ whole genome shotgun (WGS) entry which is preliminary data.</text>
</comment>
<dbReference type="InterPro" id="IPR036390">
    <property type="entry name" value="WH_DNA-bd_sf"/>
</dbReference>
<dbReference type="SUPFAM" id="SSF55781">
    <property type="entry name" value="GAF domain-like"/>
    <property type="match status" value="1"/>
</dbReference>
<dbReference type="RefSeq" id="WP_379487351.1">
    <property type="nucleotide sequence ID" value="NZ_JBHLWK010000012.1"/>
</dbReference>
<dbReference type="Gene3D" id="3.30.450.40">
    <property type="match status" value="1"/>
</dbReference>
<sequence length="269" mass="30030">MSESQRYHVRALDRSLAILRALNQHNGLQATELSRLVALPRPTVLRLLNTLSDAGYVARSESDGRYRATRRLRDLSCGYEEETWLRSVVRPFLAELEADLIWPLAVIRLHEMTLIVEALTDHGSQMLERRDSAGTEVAPLVSTAGYLLMALLPATQGDRFLEHALETDRATMARLGWTEGDVREKVAETRRDGFAHLHLQTHSAIAVPVSCEGRISCALNMRMHGTLDARKQIMGRYVGDLHRAAAILAERITQAGAAVYEAPPRRAFS</sequence>
<evidence type="ECO:0000313" key="6">
    <source>
        <dbReference type="EMBL" id="MFC0204593.1"/>
    </source>
</evidence>
<dbReference type="PROSITE" id="PS51078">
    <property type="entry name" value="ICLR_ED"/>
    <property type="match status" value="1"/>
</dbReference>
<dbReference type="InterPro" id="IPR029016">
    <property type="entry name" value="GAF-like_dom_sf"/>
</dbReference>
<dbReference type="Pfam" id="PF09339">
    <property type="entry name" value="HTH_IclR"/>
    <property type="match status" value="1"/>
</dbReference>
<evidence type="ECO:0000313" key="7">
    <source>
        <dbReference type="Proteomes" id="UP001589798"/>
    </source>
</evidence>
<evidence type="ECO:0000259" key="5">
    <source>
        <dbReference type="PROSITE" id="PS51078"/>
    </source>
</evidence>
<proteinExistence type="predicted"/>